<evidence type="ECO:0000313" key="1">
    <source>
        <dbReference type="EMBL" id="PYI30577.1"/>
    </source>
</evidence>
<dbReference type="EMBL" id="KZ825514">
    <property type="protein sequence ID" value="PYI30577.1"/>
    <property type="molecule type" value="Genomic_DNA"/>
</dbReference>
<gene>
    <name evidence="1" type="ORF">BP00DRAFT_476868</name>
</gene>
<sequence length="189" mass="21651">MTDNTPEEPPDYPVLEEATLIRLEGREFQVGTGRYRLDRLVSEKVYRSYIERRAVFHATKLDDQQQQQVVVKFFIHQHPVLPRGGEARRLFSHLAQPAFEGEVQALEATRGLNGFPQLRNWESTVQSTEFENPGGRMNLIAMTRLPGFSLSFYANDLREPSRSKPIKARLVELVELRKDLSPVPLCLGC</sequence>
<dbReference type="AlphaFoldDB" id="A0A2V5J128"/>
<dbReference type="Proteomes" id="UP000248817">
    <property type="component" value="Unassembled WGS sequence"/>
</dbReference>
<reference evidence="1 2" key="1">
    <citation type="submission" date="2018-02" db="EMBL/GenBank/DDBJ databases">
        <title>The genomes of Aspergillus section Nigri reveals drivers in fungal speciation.</title>
        <authorList>
            <consortium name="DOE Joint Genome Institute"/>
            <person name="Vesth T.C."/>
            <person name="Nybo J."/>
            <person name="Theobald S."/>
            <person name="Brandl J."/>
            <person name="Frisvad J.C."/>
            <person name="Nielsen K.F."/>
            <person name="Lyhne E.K."/>
            <person name="Kogle M.E."/>
            <person name="Kuo A."/>
            <person name="Riley R."/>
            <person name="Clum A."/>
            <person name="Nolan M."/>
            <person name="Lipzen A."/>
            <person name="Salamov A."/>
            <person name="Henrissat B."/>
            <person name="Wiebenga A."/>
            <person name="De vries R.P."/>
            <person name="Grigoriev I.V."/>
            <person name="Mortensen U.H."/>
            <person name="Andersen M.R."/>
            <person name="Baker S.E."/>
        </authorList>
    </citation>
    <scope>NUCLEOTIDE SEQUENCE [LARGE SCALE GENOMIC DNA]</scope>
    <source>
        <strain evidence="1 2">CBS 114.80</strain>
    </source>
</reference>
<proteinExistence type="predicted"/>
<evidence type="ECO:0000313" key="2">
    <source>
        <dbReference type="Proteomes" id="UP000248817"/>
    </source>
</evidence>
<organism evidence="1 2">
    <name type="scientific">Aspergillus indologenus CBS 114.80</name>
    <dbReference type="NCBI Taxonomy" id="1450541"/>
    <lineage>
        <taxon>Eukaryota</taxon>
        <taxon>Fungi</taxon>
        <taxon>Dikarya</taxon>
        <taxon>Ascomycota</taxon>
        <taxon>Pezizomycotina</taxon>
        <taxon>Eurotiomycetes</taxon>
        <taxon>Eurotiomycetidae</taxon>
        <taxon>Eurotiales</taxon>
        <taxon>Aspergillaceae</taxon>
        <taxon>Aspergillus</taxon>
        <taxon>Aspergillus subgen. Circumdati</taxon>
    </lineage>
</organism>
<keyword evidence="2" id="KW-1185">Reference proteome</keyword>
<name>A0A2V5J128_9EURO</name>
<protein>
    <submittedName>
        <fullName evidence="1">Uncharacterized protein</fullName>
    </submittedName>
</protein>
<accession>A0A2V5J128</accession>